<evidence type="ECO:0008006" key="5">
    <source>
        <dbReference type="Google" id="ProtNLM"/>
    </source>
</evidence>
<accession>A0AA87NPN7</accession>
<evidence type="ECO:0000313" key="4">
    <source>
        <dbReference type="Proteomes" id="UP000014634"/>
    </source>
</evidence>
<dbReference type="AlphaFoldDB" id="A0AA87NPN7"/>
<dbReference type="Gene3D" id="2.40.320.10">
    <property type="entry name" value="Hypothetical Protein Pfu-838710-001"/>
    <property type="match status" value="1"/>
</dbReference>
<protein>
    <recommendedName>
        <fullName evidence="5">HD domain-containing protein</fullName>
    </recommendedName>
</protein>
<dbReference type="GO" id="GO:0006203">
    <property type="term" value="P:dGTP catabolic process"/>
    <property type="evidence" value="ECO:0007669"/>
    <property type="project" value="TreeGrafter"/>
</dbReference>
<dbReference type="RefSeq" id="WP_016523698.1">
    <property type="nucleotide sequence ID" value="NZ_KE332517.1"/>
</dbReference>
<dbReference type="SUPFAM" id="SSF55154">
    <property type="entry name" value="CYTH-like phosphatases"/>
    <property type="match status" value="1"/>
</dbReference>
<dbReference type="SUPFAM" id="SSF109604">
    <property type="entry name" value="HD-domain/PDEase-like"/>
    <property type="match status" value="1"/>
</dbReference>
<dbReference type="Pfam" id="PF01966">
    <property type="entry name" value="HD"/>
    <property type="match status" value="1"/>
</dbReference>
<dbReference type="PROSITE" id="PS51831">
    <property type="entry name" value="HD"/>
    <property type="match status" value="1"/>
</dbReference>
<dbReference type="InterPro" id="IPR033469">
    <property type="entry name" value="CYTH-like_dom_sf"/>
</dbReference>
<dbReference type="SMART" id="SM01118">
    <property type="entry name" value="CYTH"/>
    <property type="match status" value="1"/>
</dbReference>
<dbReference type="PANTHER" id="PTHR11373">
    <property type="entry name" value="DEOXYNUCLEOSIDE TRIPHOSPHATE TRIPHOSPHOHYDROLASE"/>
    <property type="match status" value="1"/>
</dbReference>
<dbReference type="Pfam" id="PF01928">
    <property type="entry name" value="CYTH"/>
    <property type="match status" value="1"/>
</dbReference>
<sequence length="675" mass="80485">MQKNWFPKDYKILRDAVHGDIIIENRYIAIISTKEFQRLRRIRQLSIASLIFPSADHTRFSHSIGTFYVMKKMITQISEQLSNLKYDISERDKDVALLAALLHDIGHGPFSHAFENIFSNIQTHEHWTVDIIKNKKTSIHQALCVEFDENMPNDVASLIEKNTIKKIDDSNRIFYNVLSSLISSQIDADRLDYLLRDSYHTGVIFGNIDLNRIISAIHITIYDSQPVVYIQEKYLTDIEEYLFSRYQMNKSVYYHPIKLEFEEIIRLIFTRVRKLIDDKKLEYTPEYINKINNNKLSIAEYCDLDESTLTSDFKIWMKSKDKVLSKLCTAYINREKFTKVRILDGKQKNIDDFKKEFFQILQHYKLIMDNMNTKYFWIEKKFEFTMYKSNKENILVLNKLGKMQDITEISSVFNNSQNDIVNKYTGIYTYINYDILEYLVIEKKSECIQEVRNLVDSYDSRNHIEIENKYLLNELSFDEIEKFLAENYHENFKQIDFCEQIDTYYDTLKREFYEASETIRIRKRNSDYIFTIKTPVSKTDTDLVENKNERFEYEKKISSDDIASCYDYIKEKSTLEKDITTEFVAPLLIIKNKRKKFELEYKNAILEISFDDFSYHRDISQESYFSQKQIEIELKSDYSKKILLESFCIFFEDKFPCIHKTVDSKLKIGMSKLND</sequence>
<evidence type="ECO:0000259" key="1">
    <source>
        <dbReference type="PROSITE" id="PS51707"/>
    </source>
</evidence>
<proteinExistence type="predicted"/>
<dbReference type="PROSITE" id="PS51707">
    <property type="entry name" value="CYTH"/>
    <property type="match status" value="1"/>
</dbReference>
<organism evidence="3 4">
    <name type="scientific">Treponema medium ATCC 700293</name>
    <dbReference type="NCBI Taxonomy" id="1125700"/>
    <lineage>
        <taxon>Bacteria</taxon>
        <taxon>Pseudomonadati</taxon>
        <taxon>Spirochaetota</taxon>
        <taxon>Spirochaetia</taxon>
        <taxon>Spirochaetales</taxon>
        <taxon>Treponemataceae</taxon>
        <taxon>Treponema</taxon>
    </lineage>
</organism>
<dbReference type="EMBL" id="ATFE01000013">
    <property type="protein sequence ID" value="EPF28074.1"/>
    <property type="molecule type" value="Genomic_DNA"/>
</dbReference>
<dbReference type="InterPro" id="IPR023577">
    <property type="entry name" value="CYTH_domain"/>
</dbReference>
<name>A0AA87NPN7_TREMD</name>
<dbReference type="InterPro" id="IPR006674">
    <property type="entry name" value="HD_domain"/>
</dbReference>
<reference evidence="3 4" key="1">
    <citation type="submission" date="2013-04" db="EMBL/GenBank/DDBJ databases">
        <title>The Genome Sequence of Treponema medium ATCC 700293.</title>
        <authorList>
            <consortium name="The Broad Institute Genomics Platform"/>
            <person name="Earl A."/>
            <person name="Ward D."/>
            <person name="Feldgarden M."/>
            <person name="Gevers D."/>
            <person name="Leonetti C."/>
            <person name="Blanton J.M."/>
            <person name="Dewhirst F.E."/>
            <person name="Izard J."/>
            <person name="Walker B."/>
            <person name="Young S."/>
            <person name="Zeng Q."/>
            <person name="Gargeya S."/>
            <person name="Fitzgerald M."/>
            <person name="Haas B."/>
            <person name="Abouelleil A."/>
            <person name="Allen A.W."/>
            <person name="Alvarado L."/>
            <person name="Arachchi H.M."/>
            <person name="Berlin A.M."/>
            <person name="Chapman S.B."/>
            <person name="Gainer-Dewar J."/>
            <person name="Goldberg J."/>
            <person name="Griggs A."/>
            <person name="Gujja S."/>
            <person name="Hansen M."/>
            <person name="Howarth C."/>
            <person name="Imamovic A."/>
            <person name="Ireland A."/>
            <person name="Larimer J."/>
            <person name="McCowan C."/>
            <person name="Murphy C."/>
            <person name="Pearson M."/>
            <person name="Poon T.W."/>
            <person name="Priest M."/>
            <person name="Roberts A."/>
            <person name="Saif S."/>
            <person name="Shea T."/>
            <person name="Sisk P."/>
            <person name="Sykes S."/>
            <person name="Wortman J."/>
            <person name="Nusbaum C."/>
            <person name="Birren B."/>
        </authorList>
    </citation>
    <scope>NUCLEOTIDE SEQUENCE [LARGE SCALE GENOMIC DNA]</scope>
    <source>
        <strain evidence="3 4">ATCC 700293</strain>
    </source>
</reference>
<dbReference type="CDD" id="cd00077">
    <property type="entry name" value="HDc"/>
    <property type="match status" value="1"/>
</dbReference>
<comment type="caution">
    <text evidence="3">The sequence shown here is derived from an EMBL/GenBank/DDBJ whole genome shotgun (WGS) entry which is preliminary data.</text>
</comment>
<dbReference type="GO" id="GO:0008832">
    <property type="term" value="F:dGTPase activity"/>
    <property type="evidence" value="ECO:0007669"/>
    <property type="project" value="TreeGrafter"/>
</dbReference>
<dbReference type="InterPro" id="IPR003607">
    <property type="entry name" value="HD/PDEase_dom"/>
</dbReference>
<dbReference type="SMART" id="SM00471">
    <property type="entry name" value="HDc"/>
    <property type="match status" value="1"/>
</dbReference>
<dbReference type="InterPro" id="IPR050135">
    <property type="entry name" value="dGTPase-like"/>
</dbReference>
<dbReference type="Gene3D" id="1.10.3210.10">
    <property type="entry name" value="Hypothetical protein af1432"/>
    <property type="match status" value="1"/>
</dbReference>
<evidence type="ECO:0000313" key="3">
    <source>
        <dbReference type="EMBL" id="EPF28074.1"/>
    </source>
</evidence>
<evidence type="ECO:0000259" key="2">
    <source>
        <dbReference type="PROSITE" id="PS51831"/>
    </source>
</evidence>
<dbReference type="Proteomes" id="UP000014634">
    <property type="component" value="Unassembled WGS sequence"/>
</dbReference>
<feature type="domain" description="HD" evidence="2">
    <location>
        <begin position="59"/>
        <end position="194"/>
    </location>
</feature>
<gene>
    <name evidence="3" type="ORF">HMPREF9195_01765</name>
</gene>
<feature type="domain" description="CYTH" evidence="1">
    <location>
        <begin position="463"/>
        <end position="675"/>
    </location>
</feature>
<dbReference type="PANTHER" id="PTHR11373:SF4">
    <property type="entry name" value="DEOXYNUCLEOSIDE TRIPHOSPHATE TRIPHOSPHOHYDROLASE SAMHD1"/>
    <property type="match status" value="1"/>
</dbReference>